<feature type="domain" description="PRD" evidence="5">
    <location>
        <begin position="182"/>
        <end position="285"/>
    </location>
</feature>
<keyword evidence="2" id="KW-0805">Transcription regulation</keyword>
<dbReference type="Gene3D" id="3.40.930.10">
    <property type="entry name" value="Mannitol-specific EII, Chain A"/>
    <property type="match status" value="1"/>
</dbReference>
<dbReference type="SUPFAM" id="SSF63520">
    <property type="entry name" value="PTS-regulatory domain, PRD"/>
    <property type="match status" value="2"/>
</dbReference>
<dbReference type="Gene3D" id="1.10.1790.10">
    <property type="entry name" value="PRD domain"/>
    <property type="match status" value="1"/>
</dbReference>
<name>A0A554A124_9BACI</name>
<evidence type="ECO:0000256" key="3">
    <source>
        <dbReference type="ARBA" id="ARBA00023163"/>
    </source>
</evidence>
<dbReference type="InterPro" id="IPR036634">
    <property type="entry name" value="PRD_sf"/>
</dbReference>
<dbReference type="PANTHER" id="PTHR30185">
    <property type="entry name" value="CRYPTIC BETA-GLUCOSIDE BGL OPERON ANTITERMINATOR"/>
    <property type="match status" value="1"/>
</dbReference>
<sequence length="617" mass="72897">MQEKRKQLIDFLSKQNQGFVSAATLADMLNVTDRTIRNYIKDINENFSDIVIISSPQGYAIVTDDSLGNQEEVDLTNKEPEEAILEFEIIQYLMNRDDYTTYEELAETFFYSPQTIRSRMQRLTMNIHSLGIDVSINTRVFKGIKLNGTEIQKRTLLESFFTSIPVKKENFKDFVFDHFRSWVNAETIENVFKRMDELNIEYQLNIEFTVYKKLAVQLLIMIHQMNQKRFVVIENNELHNLKSFKEFEVAQAFRTQLKDYVSFTEDEVVFLVNYLMSLQLDLEKEDVTNHNSDIVKRIEDILRKVEQVYHVPTYSKNRFRHNILNHIYRIINPASHNLLIYNPFVKETKAEYFFSFSVASNLALQIEKEFHVEIQDSEIAYLAYHIQVIIQSKDKKKRKTILLYTRGYERTELLASKITTYFDELDIVGIEKYSTGYEFADFYLYIGVDLTEAAQNNANVVSIQSSFKSADIKRIRFFLEAQNMVIERADIYWINETSPEKAIRHLLEISELDTFYDPIMKRETMSYTSIGNLVAIPHPYFERKEYKERVVIGVNDHVIQWGTEKVQLVIIYIPSSDVERNEYVFTEFFQKTKSIERVRSLVHTTNEEEFLAIWNQI</sequence>
<evidence type="ECO:0000313" key="7">
    <source>
        <dbReference type="Proteomes" id="UP000318521"/>
    </source>
</evidence>
<dbReference type="Pfam" id="PF08279">
    <property type="entry name" value="HTH_11"/>
    <property type="match status" value="1"/>
</dbReference>
<dbReference type="AlphaFoldDB" id="A0A554A124"/>
<dbReference type="Proteomes" id="UP000318521">
    <property type="component" value="Unassembled WGS sequence"/>
</dbReference>
<dbReference type="SUPFAM" id="SSF46785">
    <property type="entry name" value="Winged helix' DNA-binding domain"/>
    <property type="match status" value="1"/>
</dbReference>
<feature type="domain" description="PTS EIIA type-2" evidence="4">
    <location>
        <begin position="470"/>
        <end position="617"/>
    </location>
</feature>
<dbReference type="GO" id="GO:0006355">
    <property type="term" value="P:regulation of DNA-templated transcription"/>
    <property type="evidence" value="ECO:0007669"/>
    <property type="project" value="InterPro"/>
</dbReference>
<dbReference type="RefSeq" id="WP_143847897.1">
    <property type="nucleotide sequence ID" value="NZ_VLXZ01000003.1"/>
</dbReference>
<keyword evidence="3" id="KW-0804">Transcription</keyword>
<dbReference type="EMBL" id="VLXZ01000003">
    <property type="protein sequence ID" value="TSB47398.1"/>
    <property type="molecule type" value="Genomic_DNA"/>
</dbReference>
<evidence type="ECO:0000256" key="1">
    <source>
        <dbReference type="ARBA" id="ARBA00022737"/>
    </source>
</evidence>
<evidence type="ECO:0000256" key="2">
    <source>
        <dbReference type="ARBA" id="ARBA00023015"/>
    </source>
</evidence>
<accession>A0A554A124</accession>
<dbReference type="InterPro" id="IPR016152">
    <property type="entry name" value="PTrfase/Anion_transptr"/>
</dbReference>
<dbReference type="InterPro" id="IPR036390">
    <property type="entry name" value="WH_DNA-bd_sf"/>
</dbReference>
<proteinExistence type="predicted"/>
<dbReference type="OrthoDB" id="3710983at2"/>
<dbReference type="InterPro" id="IPR036388">
    <property type="entry name" value="WH-like_DNA-bd_sf"/>
</dbReference>
<dbReference type="PANTHER" id="PTHR30185:SF18">
    <property type="entry name" value="TRANSCRIPTIONAL REGULATOR MTLR"/>
    <property type="match status" value="1"/>
</dbReference>
<dbReference type="PROSITE" id="PS51094">
    <property type="entry name" value="PTS_EIIA_TYPE_2"/>
    <property type="match status" value="1"/>
</dbReference>
<organism evidence="6 7">
    <name type="scientific">Alkalicoccobacillus porphyridii</name>
    <dbReference type="NCBI Taxonomy" id="2597270"/>
    <lineage>
        <taxon>Bacteria</taxon>
        <taxon>Bacillati</taxon>
        <taxon>Bacillota</taxon>
        <taxon>Bacilli</taxon>
        <taxon>Bacillales</taxon>
        <taxon>Bacillaceae</taxon>
        <taxon>Alkalicoccobacillus</taxon>
    </lineage>
</organism>
<dbReference type="Gene3D" id="1.10.10.10">
    <property type="entry name" value="Winged helix-like DNA-binding domain superfamily/Winged helix DNA-binding domain"/>
    <property type="match status" value="1"/>
</dbReference>
<comment type="caution">
    <text evidence="6">The sequence shown here is derived from an EMBL/GenBank/DDBJ whole genome shotgun (WGS) entry which is preliminary data.</text>
</comment>
<evidence type="ECO:0000259" key="4">
    <source>
        <dbReference type="PROSITE" id="PS51094"/>
    </source>
</evidence>
<gene>
    <name evidence="6" type="ORF">FN960_06580</name>
</gene>
<keyword evidence="7" id="KW-1185">Reference proteome</keyword>
<dbReference type="InterPro" id="IPR050661">
    <property type="entry name" value="BglG_antiterminators"/>
</dbReference>
<evidence type="ECO:0000313" key="6">
    <source>
        <dbReference type="EMBL" id="TSB47398.1"/>
    </source>
</evidence>
<evidence type="ECO:0000259" key="5">
    <source>
        <dbReference type="PROSITE" id="PS51372"/>
    </source>
</evidence>
<protein>
    <submittedName>
        <fullName evidence="6">BglG family transcription antiterminator</fullName>
    </submittedName>
</protein>
<dbReference type="InterPro" id="IPR013196">
    <property type="entry name" value="HTH_11"/>
</dbReference>
<dbReference type="InterPro" id="IPR002178">
    <property type="entry name" value="PTS_EIIA_type-2_dom"/>
</dbReference>
<feature type="domain" description="PRD" evidence="5">
    <location>
        <begin position="289"/>
        <end position="396"/>
    </location>
</feature>
<dbReference type="Pfam" id="PF00359">
    <property type="entry name" value="PTS_EIIA_2"/>
    <property type="match status" value="1"/>
</dbReference>
<dbReference type="PROSITE" id="PS51372">
    <property type="entry name" value="PRD_2"/>
    <property type="match status" value="2"/>
</dbReference>
<dbReference type="Pfam" id="PF00874">
    <property type="entry name" value="PRD"/>
    <property type="match status" value="2"/>
</dbReference>
<reference evidence="6 7" key="1">
    <citation type="submission" date="2019-07" db="EMBL/GenBank/DDBJ databases">
        <authorList>
            <person name="Park Y.J."/>
            <person name="Jeong S.E."/>
            <person name="Jung H.S."/>
        </authorList>
    </citation>
    <scope>NUCLEOTIDE SEQUENCE [LARGE SCALE GENOMIC DNA]</scope>
    <source>
        <strain evidence="7">P16(2019)</strain>
    </source>
</reference>
<keyword evidence="1" id="KW-0677">Repeat</keyword>
<dbReference type="InterPro" id="IPR011608">
    <property type="entry name" value="PRD"/>
</dbReference>
<dbReference type="SUPFAM" id="SSF55804">
    <property type="entry name" value="Phoshotransferase/anion transport protein"/>
    <property type="match status" value="1"/>
</dbReference>